<organism evidence="1 2">
    <name type="scientific">Bos mutus</name>
    <name type="common">wild yak</name>
    <dbReference type="NCBI Taxonomy" id="72004"/>
    <lineage>
        <taxon>Eukaryota</taxon>
        <taxon>Metazoa</taxon>
        <taxon>Chordata</taxon>
        <taxon>Craniata</taxon>
        <taxon>Vertebrata</taxon>
        <taxon>Euteleostomi</taxon>
        <taxon>Mammalia</taxon>
        <taxon>Eutheria</taxon>
        <taxon>Laurasiatheria</taxon>
        <taxon>Artiodactyla</taxon>
        <taxon>Ruminantia</taxon>
        <taxon>Pecora</taxon>
        <taxon>Bovidae</taxon>
        <taxon>Bovinae</taxon>
        <taxon>Bos</taxon>
    </lineage>
</organism>
<keyword evidence="2" id="KW-1185">Reference proteome</keyword>
<accession>A0A6B0R9Y5</accession>
<comment type="caution">
    <text evidence="1">The sequence shown here is derived from an EMBL/GenBank/DDBJ whole genome shotgun (WGS) entry which is preliminary data.</text>
</comment>
<evidence type="ECO:0000313" key="1">
    <source>
        <dbReference type="EMBL" id="MXQ86112.1"/>
    </source>
</evidence>
<protein>
    <submittedName>
        <fullName evidence="1">Uncharacterized protein</fullName>
    </submittedName>
</protein>
<dbReference type="Proteomes" id="UP000322234">
    <property type="component" value="Unassembled WGS sequence"/>
</dbReference>
<dbReference type="EMBL" id="VBQZ03000030">
    <property type="protein sequence ID" value="MXQ86112.1"/>
    <property type="molecule type" value="Genomic_DNA"/>
</dbReference>
<evidence type="ECO:0000313" key="2">
    <source>
        <dbReference type="Proteomes" id="UP000322234"/>
    </source>
</evidence>
<sequence>MQNVLLEKYARKVKRIMRNIESLLLDKNKVKLRIMTVDKISKNFCFTCDLRSGCYNGHDAIRQTTLKCNGF</sequence>
<dbReference type="AlphaFoldDB" id="A0A6B0R9Y5"/>
<name>A0A6B0R9Y5_9CETA</name>
<proteinExistence type="predicted"/>
<gene>
    <name evidence="1" type="ORF">E5288_WYG002089</name>
</gene>
<reference evidence="1" key="1">
    <citation type="submission" date="2019-10" db="EMBL/GenBank/DDBJ databases">
        <title>The sequence and de novo assembly of the wild yak genome.</title>
        <authorList>
            <person name="Liu Y."/>
        </authorList>
    </citation>
    <scope>NUCLEOTIDE SEQUENCE [LARGE SCALE GENOMIC DNA]</scope>
    <source>
        <strain evidence="1">WY2019</strain>
    </source>
</reference>